<dbReference type="Gene3D" id="4.10.280.10">
    <property type="entry name" value="Helix-loop-helix DNA-binding domain"/>
    <property type="match status" value="1"/>
</dbReference>
<feature type="region of interest" description="Disordered" evidence="10">
    <location>
        <begin position="180"/>
        <end position="199"/>
    </location>
</feature>
<evidence type="ECO:0000313" key="14">
    <source>
        <dbReference type="Proteomes" id="UP001181693"/>
    </source>
</evidence>
<sequence>MRNTYLSKEDKKLMKPVIEKRRRDRINQSLEHLRTLLLEATHDESLKNPKAEKADILMKTVQFLKLCHNSGPEEATKPSGFKGGFQEGLSQATTFLNSTAAISESKRDYVVGKLCQHMEEKSPNNWDGFSSDESFTADHSQHMPSPPQIQRLSEDHLTMFPGNRPCQPFFHYPSPLSSSEAPSFGQIQHSHTTHVDQVNRKSVQRTLFLSPSSTPPLAPTRVWRPWP</sequence>
<evidence type="ECO:0000256" key="9">
    <source>
        <dbReference type="ARBA" id="ARBA00056356"/>
    </source>
</evidence>
<dbReference type="InterPro" id="IPR050370">
    <property type="entry name" value="HES_HEY"/>
</dbReference>
<dbReference type="CDD" id="cd11462">
    <property type="entry name" value="bHLH-O_HES7"/>
    <property type="match status" value="1"/>
</dbReference>
<feature type="domain" description="Orange" evidence="12">
    <location>
        <begin position="81"/>
        <end position="118"/>
    </location>
</feature>
<evidence type="ECO:0000256" key="8">
    <source>
        <dbReference type="ARBA" id="ARBA00023791"/>
    </source>
</evidence>
<evidence type="ECO:0000256" key="10">
    <source>
        <dbReference type="SAM" id="MobiDB-lite"/>
    </source>
</evidence>
<dbReference type="InterPro" id="IPR036638">
    <property type="entry name" value="HLH_DNA-bd_sf"/>
</dbReference>
<protein>
    <recommendedName>
        <fullName evidence="15">BHLH domain-containing protein</fullName>
    </recommendedName>
</protein>
<evidence type="ECO:0000313" key="13">
    <source>
        <dbReference type="EMBL" id="DBA29882.1"/>
    </source>
</evidence>
<evidence type="ECO:0000256" key="3">
    <source>
        <dbReference type="ARBA" id="ARBA00022491"/>
    </source>
</evidence>
<dbReference type="SMART" id="SM00353">
    <property type="entry name" value="HLH"/>
    <property type="match status" value="1"/>
</dbReference>
<comment type="caution">
    <text evidence="13">The sequence shown here is derived from an EMBL/GenBank/DDBJ whole genome shotgun (WGS) entry which is preliminary data.</text>
</comment>
<dbReference type="GO" id="GO:0046983">
    <property type="term" value="F:protein dimerization activity"/>
    <property type="evidence" value="ECO:0007669"/>
    <property type="project" value="InterPro"/>
</dbReference>
<dbReference type="Pfam" id="PF00010">
    <property type="entry name" value="HLH"/>
    <property type="match status" value="1"/>
</dbReference>
<evidence type="ECO:0008006" key="15">
    <source>
        <dbReference type="Google" id="ProtNLM"/>
    </source>
</evidence>
<comment type="function">
    <text evidence="9">Transcriptional repressor. Represses transcription from both N box- and E box-containing promoters. Demarcates the prospective midbrain-hindbrain boundary (MHB) region in the neuroectoderm in early gastrulae embryos by repressing transcription of a number of target genes.</text>
</comment>
<keyword evidence="5" id="KW-0238">DNA-binding</keyword>
<evidence type="ECO:0000259" key="12">
    <source>
        <dbReference type="PROSITE" id="PS51054"/>
    </source>
</evidence>
<evidence type="ECO:0000256" key="4">
    <source>
        <dbReference type="ARBA" id="ARBA00023015"/>
    </source>
</evidence>
<comment type="subunit">
    <text evidence="8">Transcription repression requires formation of a complex with a corepressor protein of the Groucho/TLE family.</text>
</comment>
<evidence type="ECO:0000259" key="11">
    <source>
        <dbReference type="PROSITE" id="PS50888"/>
    </source>
</evidence>
<evidence type="ECO:0000256" key="5">
    <source>
        <dbReference type="ARBA" id="ARBA00023125"/>
    </source>
</evidence>
<dbReference type="EMBL" id="DYDO01000002">
    <property type="protein sequence ID" value="DBA29882.1"/>
    <property type="molecule type" value="Genomic_DNA"/>
</dbReference>
<feature type="compositionally biased region" description="Polar residues" evidence="10">
    <location>
        <begin position="180"/>
        <end position="190"/>
    </location>
</feature>
<dbReference type="GO" id="GO:0005634">
    <property type="term" value="C:nucleus"/>
    <property type="evidence" value="ECO:0007669"/>
    <property type="project" value="UniProtKB-SubCell"/>
</dbReference>
<evidence type="ECO:0000256" key="7">
    <source>
        <dbReference type="ARBA" id="ARBA00023242"/>
    </source>
</evidence>
<keyword evidence="4" id="KW-0805">Transcription regulation</keyword>
<evidence type="ECO:0000256" key="1">
    <source>
        <dbReference type="ARBA" id="ARBA00004123"/>
    </source>
</evidence>
<dbReference type="PANTHER" id="PTHR10985">
    <property type="entry name" value="BASIC HELIX-LOOP-HELIX TRANSCRIPTION FACTOR, HES-RELATED"/>
    <property type="match status" value="1"/>
</dbReference>
<keyword evidence="7" id="KW-0539">Nucleus</keyword>
<dbReference type="SMART" id="SM00511">
    <property type="entry name" value="ORANGE"/>
    <property type="match status" value="1"/>
</dbReference>
<dbReference type="InterPro" id="IPR011598">
    <property type="entry name" value="bHLH_dom"/>
</dbReference>
<dbReference type="Proteomes" id="UP001181693">
    <property type="component" value="Unassembled WGS sequence"/>
</dbReference>
<dbReference type="FunFam" id="4.10.280.10:FF:000063">
    <property type="entry name" value="transcription factor HES-7 isoform X1"/>
    <property type="match status" value="1"/>
</dbReference>
<dbReference type="InterPro" id="IPR032644">
    <property type="entry name" value="HES-7_bHLH-O"/>
</dbReference>
<feature type="domain" description="BHLH" evidence="11">
    <location>
        <begin position="10"/>
        <end position="67"/>
    </location>
</feature>
<dbReference type="AlphaFoldDB" id="A0AAV3AZS3"/>
<dbReference type="InterPro" id="IPR003650">
    <property type="entry name" value="Orange_dom"/>
</dbReference>
<evidence type="ECO:0000256" key="2">
    <source>
        <dbReference type="ARBA" id="ARBA00022473"/>
    </source>
</evidence>
<reference evidence="13" key="1">
    <citation type="thesis" date="2020" institute="ProQuest LLC" country="789 East Eisenhower Parkway, Ann Arbor, MI, USA">
        <title>Comparative Genomics and Chromosome Evolution.</title>
        <authorList>
            <person name="Mudd A.B."/>
        </authorList>
    </citation>
    <scope>NUCLEOTIDE SEQUENCE</scope>
    <source>
        <strain evidence="13">1538</strain>
        <tissue evidence="13">Blood</tissue>
    </source>
</reference>
<keyword evidence="6" id="KW-0804">Transcription</keyword>
<keyword evidence="14" id="KW-1185">Reference proteome</keyword>
<gene>
    <name evidence="13" type="ORF">GDO54_005934</name>
</gene>
<name>A0AAV3AZS3_PYXAD</name>
<proteinExistence type="predicted"/>
<dbReference type="PROSITE" id="PS51054">
    <property type="entry name" value="ORANGE"/>
    <property type="match status" value="1"/>
</dbReference>
<evidence type="ECO:0000256" key="6">
    <source>
        <dbReference type="ARBA" id="ARBA00023163"/>
    </source>
</evidence>
<feature type="region of interest" description="Disordered" evidence="10">
    <location>
        <begin position="123"/>
        <end position="147"/>
    </location>
</feature>
<accession>A0AAV3AZS3</accession>
<feature type="compositionally biased region" description="Polar residues" evidence="10">
    <location>
        <begin position="123"/>
        <end position="138"/>
    </location>
</feature>
<dbReference type="SUPFAM" id="SSF47459">
    <property type="entry name" value="HLH, helix-loop-helix DNA-binding domain"/>
    <property type="match status" value="1"/>
</dbReference>
<dbReference type="PROSITE" id="PS50888">
    <property type="entry name" value="BHLH"/>
    <property type="match status" value="1"/>
</dbReference>
<organism evidence="13 14">
    <name type="scientific">Pyxicephalus adspersus</name>
    <name type="common">African bullfrog</name>
    <dbReference type="NCBI Taxonomy" id="30357"/>
    <lineage>
        <taxon>Eukaryota</taxon>
        <taxon>Metazoa</taxon>
        <taxon>Chordata</taxon>
        <taxon>Craniata</taxon>
        <taxon>Vertebrata</taxon>
        <taxon>Euteleostomi</taxon>
        <taxon>Amphibia</taxon>
        <taxon>Batrachia</taxon>
        <taxon>Anura</taxon>
        <taxon>Neobatrachia</taxon>
        <taxon>Ranoidea</taxon>
        <taxon>Pyxicephalidae</taxon>
        <taxon>Pyxicephalinae</taxon>
        <taxon>Pyxicephalus</taxon>
    </lineage>
</organism>
<keyword evidence="3" id="KW-0678">Repressor</keyword>
<dbReference type="GO" id="GO:0000122">
    <property type="term" value="P:negative regulation of transcription by RNA polymerase II"/>
    <property type="evidence" value="ECO:0007669"/>
    <property type="project" value="UniProtKB-ARBA"/>
</dbReference>
<keyword evidence="2" id="KW-0217">Developmental protein</keyword>
<dbReference type="GO" id="GO:0003677">
    <property type="term" value="F:DNA binding"/>
    <property type="evidence" value="ECO:0007669"/>
    <property type="project" value="UniProtKB-KW"/>
</dbReference>
<comment type="subcellular location">
    <subcellularLocation>
        <location evidence="1">Nucleus</location>
    </subcellularLocation>
</comment>